<dbReference type="AlphaFoldDB" id="A0A6M3XSP2"/>
<proteinExistence type="predicted"/>
<protein>
    <submittedName>
        <fullName evidence="1">Uncharacterized protein</fullName>
    </submittedName>
</protein>
<reference evidence="1" key="1">
    <citation type="submission" date="2020-03" db="EMBL/GenBank/DDBJ databases">
        <title>The deep terrestrial virosphere.</title>
        <authorList>
            <person name="Holmfeldt K."/>
            <person name="Nilsson E."/>
            <person name="Simone D."/>
            <person name="Lopez-Fernandez M."/>
            <person name="Wu X."/>
            <person name="de Brujin I."/>
            <person name="Lundin D."/>
            <person name="Andersson A."/>
            <person name="Bertilsson S."/>
            <person name="Dopson M."/>
        </authorList>
    </citation>
    <scope>NUCLEOTIDE SEQUENCE</scope>
    <source>
        <strain evidence="1">TM448B01671</strain>
    </source>
</reference>
<evidence type="ECO:0000313" key="1">
    <source>
        <dbReference type="EMBL" id="QJH99793.1"/>
    </source>
</evidence>
<name>A0A6M3XSP2_9ZZZZ</name>
<organism evidence="1">
    <name type="scientific">viral metagenome</name>
    <dbReference type="NCBI Taxonomy" id="1070528"/>
    <lineage>
        <taxon>unclassified sequences</taxon>
        <taxon>metagenomes</taxon>
        <taxon>organismal metagenomes</taxon>
    </lineage>
</organism>
<gene>
    <name evidence="1" type="ORF">TM448B01671_0018</name>
</gene>
<dbReference type="EMBL" id="MT144808">
    <property type="protein sequence ID" value="QJH99793.1"/>
    <property type="molecule type" value="Genomic_DNA"/>
</dbReference>
<sequence>MIDHLAPAEILDGPEAVIAAIRAARVHATRAERLLLEVPLMEVAGKHDEAVETLRAARDRLRESCHIVETIVGTREREVT</sequence>
<accession>A0A6M3XSP2</accession>